<feature type="compositionally biased region" description="Polar residues" evidence="1">
    <location>
        <begin position="7"/>
        <end position="16"/>
    </location>
</feature>
<dbReference type="Pfam" id="PF09792">
    <property type="entry name" value="But2"/>
    <property type="match status" value="1"/>
</dbReference>
<dbReference type="EMBL" id="JBANMG010000009">
    <property type="protein sequence ID" value="KAK6949643.1"/>
    <property type="molecule type" value="Genomic_DNA"/>
</dbReference>
<protein>
    <recommendedName>
        <fullName evidence="2">Ubiquitin 3 binding protein But2 C-terminal domain-containing protein</fullName>
    </recommendedName>
</protein>
<name>A0AAX6MAY7_9PEZI</name>
<dbReference type="PANTHER" id="PTHR39613">
    <property type="entry name" value="ANCHORED CELL WALL PROTEIN, PUTATIVE (AFU_ORTHOLOGUE AFUA_4G08960)-RELATED"/>
    <property type="match status" value="1"/>
</dbReference>
<feature type="domain" description="Ubiquitin 3 binding protein But2 C-terminal" evidence="2">
    <location>
        <begin position="60"/>
        <end position="202"/>
    </location>
</feature>
<feature type="compositionally biased region" description="Low complexity" evidence="1">
    <location>
        <begin position="19"/>
        <end position="41"/>
    </location>
</feature>
<evidence type="ECO:0000313" key="3">
    <source>
        <dbReference type="EMBL" id="KAK6949643.1"/>
    </source>
</evidence>
<evidence type="ECO:0000256" key="1">
    <source>
        <dbReference type="SAM" id="MobiDB-lite"/>
    </source>
</evidence>
<dbReference type="AlphaFoldDB" id="A0AAX6MAY7"/>
<evidence type="ECO:0000259" key="2">
    <source>
        <dbReference type="Pfam" id="PF09792"/>
    </source>
</evidence>
<evidence type="ECO:0000313" key="4">
    <source>
        <dbReference type="Proteomes" id="UP001369815"/>
    </source>
</evidence>
<keyword evidence="4" id="KW-1185">Reference proteome</keyword>
<comment type="caution">
    <text evidence="3">The sequence shown here is derived from an EMBL/GenBank/DDBJ whole genome shotgun (WGS) entry which is preliminary data.</text>
</comment>
<reference evidence="3 4" key="1">
    <citation type="journal article" date="2024" name="Front Chem Biol">
        <title>Unveiling the potential of Daldinia eschscholtzii MFLUCC 19-0629 through bioactivity and bioinformatics studies for enhanced sustainable agriculture production.</title>
        <authorList>
            <person name="Brooks S."/>
            <person name="Weaver J.A."/>
            <person name="Klomchit A."/>
            <person name="Alharthi S.A."/>
            <person name="Onlamun T."/>
            <person name="Nurani R."/>
            <person name="Vong T.K."/>
            <person name="Alberti F."/>
            <person name="Greco C."/>
        </authorList>
    </citation>
    <scope>NUCLEOTIDE SEQUENCE [LARGE SCALE GENOMIC DNA]</scope>
    <source>
        <strain evidence="3">MFLUCC 19-0629</strain>
    </source>
</reference>
<sequence length="216" mass="23081">MGPTRTAGASLTSTATPFHASTSHTSQLSSHSGTATMSSSAPPGKATPAPRNCEAPVFERPDEIILVDKSRPDTANGLNPNMIVQLTPNISAIFVFDFNSSDLNKQCSLIFDLPSIREQQHPLYTLNGTGLVNFALLEEPPANPGNTTYNNAPPVAMPLEAVYLEPGMSAQPLEFPCPGEEGHVVVEMCDKPGSGVYLHYQEGRSEIPVGLYLLKC</sequence>
<gene>
    <name evidence="3" type="ORF">Daesc_009726</name>
</gene>
<feature type="region of interest" description="Disordered" evidence="1">
    <location>
        <begin position="1"/>
        <end position="54"/>
    </location>
</feature>
<dbReference type="InterPro" id="IPR018620">
    <property type="entry name" value="Ubiquitin3-bd_protein_But2_C"/>
</dbReference>
<organism evidence="3 4">
    <name type="scientific">Daldinia eschscholtzii</name>
    <dbReference type="NCBI Taxonomy" id="292717"/>
    <lineage>
        <taxon>Eukaryota</taxon>
        <taxon>Fungi</taxon>
        <taxon>Dikarya</taxon>
        <taxon>Ascomycota</taxon>
        <taxon>Pezizomycotina</taxon>
        <taxon>Sordariomycetes</taxon>
        <taxon>Xylariomycetidae</taxon>
        <taxon>Xylariales</taxon>
        <taxon>Hypoxylaceae</taxon>
        <taxon>Daldinia</taxon>
    </lineage>
</organism>
<dbReference type="Proteomes" id="UP001369815">
    <property type="component" value="Unassembled WGS sequence"/>
</dbReference>
<proteinExistence type="predicted"/>
<dbReference type="PANTHER" id="PTHR39613:SF1">
    <property type="entry name" value="ANCHORED CELL WALL PROTEIN, PUTATIVE (AFU_ORTHOLOGUE AFUA_4G08960)-RELATED"/>
    <property type="match status" value="1"/>
</dbReference>
<accession>A0AAX6MAY7</accession>